<evidence type="ECO:0000256" key="2">
    <source>
        <dbReference type="ARBA" id="ARBA00010792"/>
    </source>
</evidence>
<keyword evidence="3 7" id="KW-1003">Cell membrane</keyword>
<dbReference type="PANTHER" id="PTHR30353">
    <property type="entry name" value="INNER MEMBRANE PROTEIN DEDA-RELATED"/>
    <property type="match status" value="1"/>
</dbReference>
<protein>
    <submittedName>
        <fullName evidence="9">DedA protein</fullName>
    </submittedName>
</protein>
<evidence type="ECO:0000259" key="8">
    <source>
        <dbReference type="Pfam" id="PF09335"/>
    </source>
</evidence>
<evidence type="ECO:0000313" key="10">
    <source>
        <dbReference type="Proteomes" id="UP001193389"/>
    </source>
</evidence>
<evidence type="ECO:0000313" key="9">
    <source>
        <dbReference type="EMBL" id="BBE15872.1"/>
    </source>
</evidence>
<name>A0A5K7S251_9BACT</name>
<evidence type="ECO:0000256" key="5">
    <source>
        <dbReference type="ARBA" id="ARBA00022989"/>
    </source>
</evidence>
<feature type="transmembrane region" description="Helical" evidence="7">
    <location>
        <begin position="27"/>
        <end position="47"/>
    </location>
</feature>
<dbReference type="Proteomes" id="UP001193389">
    <property type="component" value="Chromosome"/>
</dbReference>
<sequence length="225" mass="26027">MLEQIYHILFHTNEAIFALVDENVWEAYLVLFLIIFLETGLIVFPFLPGDGLLFSAGVIAASSDMSIWVLVPILIFAAILGNHFNYQIGALIGHRIERSHRKLIQKYLVPSIVKTREFYHKHGKKSIIFGRFFPVIRTYIPFFAGTVSFDFPIFKQYTIIGSAIWVPFFTLTGYFLGELTWIKDNFEIVFLGLIIVTLIPFFYAAFKTFIFNKKAKYPPTNYQDN</sequence>
<dbReference type="InterPro" id="IPR032816">
    <property type="entry name" value="VTT_dom"/>
</dbReference>
<feature type="domain" description="VTT" evidence="8">
    <location>
        <begin position="47"/>
        <end position="174"/>
    </location>
</feature>
<evidence type="ECO:0000256" key="3">
    <source>
        <dbReference type="ARBA" id="ARBA00022475"/>
    </source>
</evidence>
<dbReference type="EMBL" id="AP018694">
    <property type="protein sequence ID" value="BBE15872.1"/>
    <property type="molecule type" value="Genomic_DNA"/>
</dbReference>
<organism evidence="9 10">
    <name type="scientific">Aquipluma nitroreducens</name>
    <dbReference type="NCBI Taxonomy" id="2010828"/>
    <lineage>
        <taxon>Bacteria</taxon>
        <taxon>Pseudomonadati</taxon>
        <taxon>Bacteroidota</taxon>
        <taxon>Bacteroidia</taxon>
        <taxon>Marinilabiliales</taxon>
        <taxon>Prolixibacteraceae</taxon>
        <taxon>Aquipluma</taxon>
    </lineage>
</organism>
<dbReference type="Pfam" id="PF09335">
    <property type="entry name" value="VTT_dom"/>
    <property type="match status" value="1"/>
</dbReference>
<feature type="transmembrane region" description="Helical" evidence="7">
    <location>
        <begin position="188"/>
        <end position="206"/>
    </location>
</feature>
<proteinExistence type="inferred from homology"/>
<evidence type="ECO:0000256" key="7">
    <source>
        <dbReference type="RuleBase" id="RU367016"/>
    </source>
</evidence>
<dbReference type="AlphaFoldDB" id="A0A5K7S251"/>
<feature type="transmembrane region" description="Helical" evidence="7">
    <location>
        <begin position="67"/>
        <end position="92"/>
    </location>
</feature>
<gene>
    <name evidence="9" type="ORF">AQPE_0008</name>
</gene>
<keyword evidence="6 7" id="KW-0472">Membrane</keyword>
<dbReference type="GO" id="GO:0005886">
    <property type="term" value="C:plasma membrane"/>
    <property type="evidence" value="ECO:0007669"/>
    <property type="project" value="UniProtKB-SubCell"/>
</dbReference>
<comment type="subcellular location">
    <subcellularLocation>
        <location evidence="1 7">Cell membrane</location>
        <topology evidence="1 7">Multi-pass membrane protein</topology>
    </subcellularLocation>
</comment>
<evidence type="ECO:0000256" key="1">
    <source>
        <dbReference type="ARBA" id="ARBA00004651"/>
    </source>
</evidence>
<feature type="transmembrane region" description="Helical" evidence="7">
    <location>
        <begin position="157"/>
        <end position="176"/>
    </location>
</feature>
<reference evidence="9" key="1">
    <citation type="journal article" date="2020" name="Int. J. Syst. Evol. Microbiol.">
        <title>Aquipluma nitroreducens gen. nov. sp. nov., a novel facultatively anaerobic bacterium isolated from a freshwater lake.</title>
        <authorList>
            <person name="Watanabe M."/>
            <person name="Kojima H."/>
            <person name="Fukui M."/>
        </authorList>
    </citation>
    <scope>NUCLEOTIDE SEQUENCE</scope>
    <source>
        <strain evidence="9">MeG22</strain>
    </source>
</reference>
<dbReference type="InterPro" id="IPR032818">
    <property type="entry name" value="DedA-like"/>
</dbReference>
<comment type="similarity">
    <text evidence="2 7">Belongs to the DedA family.</text>
</comment>
<keyword evidence="10" id="KW-1185">Reference proteome</keyword>
<dbReference type="RefSeq" id="WP_318348990.1">
    <property type="nucleotide sequence ID" value="NZ_AP018694.1"/>
</dbReference>
<accession>A0A5K7S251</accession>
<keyword evidence="4 7" id="KW-0812">Transmembrane</keyword>
<dbReference type="PANTHER" id="PTHR30353:SF0">
    <property type="entry name" value="TRANSMEMBRANE PROTEIN"/>
    <property type="match status" value="1"/>
</dbReference>
<keyword evidence="5 7" id="KW-1133">Transmembrane helix</keyword>
<evidence type="ECO:0000256" key="6">
    <source>
        <dbReference type="ARBA" id="ARBA00023136"/>
    </source>
</evidence>
<dbReference type="KEGG" id="anf:AQPE_0008"/>
<evidence type="ECO:0000256" key="4">
    <source>
        <dbReference type="ARBA" id="ARBA00022692"/>
    </source>
</evidence>